<gene>
    <name evidence="7" type="ORF">MKW98_024755</name>
</gene>
<sequence length="461" mass="52071">MTYIFYQFQLHIITNPLKQENRKQKNKSKMQQIGNEVANTPTTTVTTAKNESSKRRSLYCLLSIISVSLIFILSYSSFPSSSSSFSILNHSRKQKSQIQIQSLVSKLKPNAPPLPSVAYVITGSNGENDRIFRLLKSIYHPKNQYLLHLDLTAPQSQREQLVNFVQSNPIFNSLQNVNVVGNPDFSNPKGSSSVSSILHTASLLLRFSSNWDWFINLSSSDYPLISQDDLLHILSFVPKDLNFLNHSSYIGWKEAWRIKKIVVDQGLFLTENSDIFYATQKRELPKAYRLFTGSASTILSRKLVEHCIVGSENLPRTVLMYLSNTPSSQVNYFQTVACNSREFSKTIVNHNLRWQWHSSLNGSNDANELDEMIDSGAVFGTGFILDESVLDHIDQEVLKRPPGRILSGGWCLGDYHSYNDPCMVKGSVDIVRPGPGSTRLEKLLVRLLSSQTFQSSQCMVE</sequence>
<dbReference type="PANTHER" id="PTHR45719">
    <property type="entry name" value="GLYCOSYLTRANSFERASE"/>
    <property type="match status" value="1"/>
</dbReference>
<keyword evidence="6" id="KW-1133">Transmembrane helix</keyword>
<dbReference type="Proteomes" id="UP001202328">
    <property type="component" value="Unassembled WGS sequence"/>
</dbReference>
<protein>
    <submittedName>
        <fullName evidence="7">Uncharacterized protein</fullName>
    </submittedName>
</protein>
<keyword evidence="8" id="KW-1185">Reference proteome</keyword>
<dbReference type="PANTHER" id="PTHR45719:SF10">
    <property type="entry name" value="CORE-2_I-BRANCHING BETA-1,6-N-ACETYLGLUCOSAMINYLTRANSFERASE FAMILY PROTEIN"/>
    <property type="match status" value="1"/>
</dbReference>
<keyword evidence="3" id="KW-0808">Transferase</keyword>
<dbReference type="EMBL" id="JAJJMB010005149">
    <property type="protein sequence ID" value="KAI3940348.1"/>
    <property type="molecule type" value="Genomic_DNA"/>
</dbReference>
<proteinExistence type="predicted"/>
<keyword evidence="2" id="KW-0328">Glycosyltransferase</keyword>
<dbReference type="GO" id="GO:0015020">
    <property type="term" value="F:glucuronosyltransferase activity"/>
    <property type="evidence" value="ECO:0007669"/>
    <property type="project" value="InterPro"/>
</dbReference>
<name>A0AAD4T6G7_9MAGN</name>
<dbReference type="AlphaFoldDB" id="A0AAD4T6G7"/>
<keyword evidence="6" id="KW-0812">Transmembrane</keyword>
<accession>A0AAD4T6G7</accession>
<evidence type="ECO:0000256" key="2">
    <source>
        <dbReference type="ARBA" id="ARBA00022676"/>
    </source>
</evidence>
<feature type="transmembrane region" description="Helical" evidence="6">
    <location>
        <begin position="58"/>
        <end position="78"/>
    </location>
</feature>
<comment type="subcellular location">
    <subcellularLocation>
        <location evidence="1">Membrane</location>
        <topology evidence="1">Single-pass type II membrane protein</topology>
    </subcellularLocation>
</comment>
<keyword evidence="4 6" id="KW-0472">Membrane</keyword>
<evidence type="ECO:0000256" key="6">
    <source>
        <dbReference type="SAM" id="Phobius"/>
    </source>
</evidence>
<evidence type="ECO:0000313" key="7">
    <source>
        <dbReference type="EMBL" id="KAI3940348.1"/>
    </source>
</evidence>
<dbReference type="GO" id="GO:0016020">
    <property type="term" value="C:membrane"/>
    <property type="evidence" value="ECO:0007669"/>
    <property type="project" value="UniProtKB-SubCell"/>
</dbReference>
<comment type="caution">
    <text evidence="7">The sequence shown here is derived from an EMBL/GenBank/DDBJ whole genome shotgun (WGS) entry which is preliminary data.</text>
</comment>
<reference evidence="7" key="1">
    <citation type="submission" date="2022-04" db="EMBL/GenBank/DDBJ databases">
        <title>A functionally conserved STORR gene fusion in Papaver species that diverged 16.8 million years ago.</title>
        <authorList>
            <person name="Catania T."/>
        </authorList>
    </citation>
    <scope>NUCLEOTIDE SEQUENCE</scope>
    <source>
        <strain evidence="7">S-188037</strain>
    </source>
</reference>
<dbReference type="InterPro" id="IPR003406">
    <property type="entry name" value="Glyco_trans_14"/>
</dbReference>
<evidence type="ECO:0000256" key="5">
    <source>
        <dbReference type="ARBA" id="ARBA00023180"/>
    </source>
</evidence>
<dbReference type="InterPro" id="IPR044610">
    <property type="entry name" value="GLCAT14A/B/C"/>
</dbReference>
<evidence type="ECO:0000256" key="4">
    <source>
        <dbReference type="ARBA" id="ARBA00023136"/>
    </source>
</evidence>
<evidence type="ECO:0000256" key="1">
    <source>
        <dbReference type="ARBA" id="ARBA00004606"/>
    </source>
</evidence>
<keyword evidence="5" id="KW-0325">Glycoprotein</keyword>
<evidence type="ECO:0000313" key="8">
    <source>
        <dbReference type="Proteomes" id="UP001202328"/>
    </source>
</evidence>
<dbReference type="Pfam" id="PF02485">
    <property type="entry name" value="Branch"/>
    <property type="match status" value="1"/>
</dbReference>
<evidence type="ECO:0000256" key="3">
    <source>
        <dbReference type="ARBA" id="ARBA00022679"/>
    </source>
</evidence>
<organism evidence="7 8">
    <name type="scientific">Papaver atlanticum</name>
    <dbReference type="NCBI Taxonomy" id="357466"/>
    <lineage>
        <taxon>Eukaryota</taxon>
        <taxon>Viridiplantae</taxon>
        <taxon>Streptophyta</taxon>
        <taxon>Embryophyta</taxon>
        <taxon>Tracheophyta</taxon>
        <taxon>Spermatophyta</taxon>
        <taxon>Magnoliopsida</taxon>
        <taxon>Ranunculales</taxon>
        <taxon>Papaveraceae</taxon>
        <taxon>Papaveroideae</taxon>
        <taxon>Papaver</taxon>
    </lineage>
</organism>